<dbReference type="EMBL" id="CACRYJ010000016">
    <property type="protein sequence ID" value="VZO35864.1"/>
    <property type="molecule type" value="Genomic_DNA"/>
</dbReference>
<name>A0A7M4DG21_9MICO</name>
<dbReference type="RefSeq" id="WP_156739886.1">
    <property type="nucleotide sequence ID" value="NZ_CACRYJ010000016.1"/>
</dbReference>
<sequence length="58" mass="6128">MLAGTGCTLHLIEPFGFELNDAPGPGWTNHDLANVVVHPDLVPLATVLPCHGQQRGVT</sequence>
<gene>
    <name evidence="1" type="ORF">HALOF300_01066</name>
</gene>
<evidence type="ECO:0000313" key="1">
    <source>
        <dbReference type="EMBL" id="VZO35864.1"/>
    </source>
</evidence>
<protein>
    <submittedName>
        <fullName evidence="1">Uncharacterized protein</fullName>
    </submittedName>
</protein>
<accession>A0A7M4DG21</accession>
<organism evidence="1 2">
    <name type="scientific">Occultella aeris</name>
    <dbReference type="NCBI Taxonomy" id="2761496"/>
    <lineage>
        <taxon>Bacteria</taxon>
        <taxon>Bacillati</taxon>
        <taxon>Actinomycetota</taxon>
        <taxon>Actinomycetes</taxon>
        <taxon>Micrococcales</taxon>
        <taxon>Ruaniaceae</taxon>
        <taxon>Occultella</taxon>
    </lineage>
</organism>
<comment type="caution">
    <text evidence="1">The sequence shown here is derived from an EMBL/GenBank/DDBJ whole genome shotgun (WGS) entry which is preliminary data.</text>
</comment>
<proteinExistence type="predicted"/>
<dbReference type="AlphaFoldDB" id="A0A7M4DG21"/>
<dbReference type="Proteomes" id="UP000419743">
    <property type="component" value="Unassembled WGS sequence"/>
</dbReference>
<keyword evidence="2" id="KW-1185">Reference proteome</keyword>
<evidence type="ECO:0000313" key="2">
    <source>
        <dbReference type="Proteomes" id="UP000419743"/>
    </source>
</evidence>
<reference evidence="1 2" key="1">
    <citation type="submission" date="2019-11" db="EMBL/GenBank/DDBJ databases">
        <authorList>
            <person name="Criscuolo A."/>
        </authorList>
    </citation>
    <scope>NUCLEOTIDE SEQUENCE [LARGE SCALE GENOMIC DNA]</scope>
    <source>
        <strain evidence="1">CIP111667</strain>
    </source>
</reference>